<reference evidence="1 2" key="1">
    <citation type="submission" date="2019-01" db="EMBL/GenBank/DDBJ databases">
        <authorList>
            <person name="Brito A."/>
        </authorList>
    </citation>
    <scope>NUCLEOTIDE SEQUENCE [LARGE SCALE GENOMIC DNA]</scope>
    <source>
        <strain evidence="1">1</strain>
    </source>
</reference>
<name>A0A563VMQ6_9CYAN</name>
<evidence type="ECO:0000313" key="1">
    <source>
        <dbReference type="EMBL" id="VEP12736.1"/>
    </source>
</evidence>
<proteinExistence type="predicted"/>
<dbReference type="EMBL" id="CAACVJ010000071">
    <property type="protein sequence ID" value="VEP12736.1"/>
    <property type="molecule type" value="Genomic_DNA"/>
</dbReference>
<dbReference type="AlphaFoldDB" id="A0A563VMQ6"/>
<keyword evidence="2" id="KW-1185">Reference proteome</keyword>
<dbReference type="Proteomes" id="UP000320055">
    <property type="component" value="Unassembled WGS sequence"/>
</dbReference>
<accession>A0A563VMQ6</accession>
<dbReference type="RefSeq" id="WP_186376060.1">
    <property type="nucleotide sequence ID" value="NZ_LR213913.1"/>
</dbReference>
<organism evidence="1 2">
    <name type="scientific">Hyella patelloides LEGE 07179</name>
    <dbReference type="NCBI Taxonomy" id="945734"/>
    <lineage>
        <taxon>Bacteria</taxon>
        <taxon>Bacillati</taxon>
        <taxon>Cyanobacteriota</taxon>
        <taxon>Cyanophyceae</taxon>
        <taxon>Pleurocapsales</taxon>
        <taxon>Hyellaceae</taxon>
        <taxon>Hyella</taxon>
    </lineage>
</organism>
<protein>
    <submittedName>
        <fullName evidence="1">Uncharacterized protein</fullName>
    </submittedName>
</protein>
<sequence>MTDSNLGFYPALPGHETRCMAFSQLELVRSFNSTTDFIAFNAIVLVHNLNSCT</sequence>
<evidence type="ECO:0000313" key="2">
    <source>
        <dbReference type="Proteomes" id="UP000320055"/>
    </source>
</evidence>
<gene>
    <name evidence="1" type="ORF">H1P_1620002</name>
</gene>